<sequence length="209" mass="22540">MSRFDSIDQALQDVRQGKLVIVVDNEDRENEGDLVFAASLATTELMAFTIRHTAGFICCAVDSERLDALQIPLMIENNTDPNGTQYTVTVDAKKSSTNNVSTGISAHDRAVTVRSLADFSSSDPHAFTRPGHIVPLRPNPLGLKARCGHTEATIALCKLAGLPPVGVLSELINEDGSMMRRNDCAAFAAKHNLTIVSIADLAEYENSSK</sequence>
<evidence type="ECO:0000313" key="6">
    <source>
        <dbReference type="Proteomes" id="UP000245383"/>
    </source>
</evidence>
<comment type="similarity">
    <text evidence="4">Belongs to the DHBP synthase family.</text>
</comment>
<dbReference type="Gene3D" id="3.90.870.10">
    <property type="entry name" value="DHBP synthase"/>
    <property type="match status" value="1"/>
</dbReference>
<dbReference type="InterPro" id="IPR000422">
    <property type="entry name" value="DHBP_synthase_RibB"/>
</dbReference>
<name>A0A2T9YLS9_9FUNG</name>
<dbReference type="GO" id="GO:0005758">
    <property type="term" value="C:mitochondrial intermembrane space"/>
    <property type="evidence" value="ECO:0007669"/>
    <property type="project" value="TreeGrafter"/>
</dbReference>
<dbReference type="UniPathway" id="UPA00275">
    <property type="reaction ID" value="UER00399"/>
</dbReference>
<keyword evidence="4" id="KW-0464">Manganese</keyword>
<dbReference type="GO" id="GO:0009231">
    <property type="term" value="P:riboflavin biosynthetic process"/>
    <property type="evidence" value="ECO:0007669"/>
    <property type="project" value="UniProtKB-UniPathway"/>
</dbReference>
<dbReference type="Proteomes" id="UP000245383">
    <property type="component" value="Unassembled WGS sequence"/>
</dbReference>
<comment type="cofactor">
    <cofactor evidence="4">
        <name>Mg(2+)</name>
        <dbReference type="ChEBI" id="CHEBI:18420"/>
    </cofactor>
    <cofactor evidence="4">
        <name>Mn(2+)</name>
        <dbReference type="ChEBI" id="CHEBI:29035"/>
    </cofactor>
    <text evidence="4">Binds 2 divalent metal cations per subunit. Magnesium or manganese.</text>
</comment>
<reference evidence="5 6" key="1">
    <citation type="journal article" date="2018" name="MBio">
        <title>Comparative Genomics Reveals the Core Gene Toolbox for the Fungus-Insect Symbiosis.</title>
        <authorList>
            <person name="Wang Y."/>
            <person name="Stata M."/>
            <person name="Wang W."/>
            <person name="Stajich J.E."/>
            <person name="White M.M."/>
            <person name="Moncalvo J.M."/>
        </authorList>
    </citation>
    <scope>NUCLEOTIDE SEQUENCE [LARGE SCALE GENOMIC DNA]</scope>
    <source>
        <strain evidence="5 6">SWE-8-4</strain>
    </source>
</reference>
<dbReference type="EMBL" id="MBFR01000133">
    <property type="protein sequence ID" value="PVU93279.1"/>
    <property type="molecule type" value="Genomic_DNA"/>
</dbReference>
<evidence type="ECO:0000256" key="1">
    <source>
        <dbReference type="ARBA" id="ARBA00004904"/>
    </source>
</evidence>
<keyword evidence="3 4" id="KW-0479">Metal-binding</keyword>
<dbReference type="Pfam" id="PF00926">
    <property type="entry name" value="DHBP_synthase"/>
    <property type="match status" value="1"/>
</dbReference>
<dbReference type="InterPro" id="IPR017945">
    <property type="entry name" value="DHBP_synth_RibB-like_a/b_dom"/>
</dbReference>
<protein>
    <recommendedName>
        <fullName evidence="4">3,4-dihydroxy-2-butanone 4-phosphate synthase</fullName>
        <shortName evidence="4">DHBP synthase</shortName>
        <ecNumber evidence="4">4.1.99.12</ecNumber>
    </recommendedName>
</protein>
<organism evidence="5 6">
    <name type="scientific">Smittium simulii</name>
    <dbReference type="NCBI Taxonomy" id="133385"/>
    <lineage>
        <taxon>Eukaryota</taxon>
        <taxon>Fungi</taxon>
        <taxon>Fungi incertae sedis</taxon>
        <taxon>Zoopagomycota</taxon>
        <taxon>Kickxellomycotina</taxon>
        <taxon>Harpellomycetes</taxon>
        <taxon>Harpellales</taxon>
        <taxon>Legeriomycetaceae</taxon>
        <taxon>Smittium</taxon>
    </lineage>
</organism>
<evidence type="ECO:0000256" key="4">
    <source>
        <dbReference type="RuleBase" id="RU003843"/>
    </source>
</evidence>
<evidence type="ECO:0000256" key="3">
    <source>
        <dbReference type="ARBA" id="ARBA00022723"/>
    </source>
</evidence>
<dbReference type="GO" id="GO:0046872">
    <property type="term" value="F:metal ion binding"/>
    <property type="evidence" value="ECO:0007669"/>
    <property type="project" value="UniProtKB-KW"/>
</dbReference>
<keyword evidence="6" id="KW-1185">Reference proteome</keyword>
<dbReference type="STRING" id="133385.A0A2T9YLS9"/>
<dbReference type="AlphaFoldDB" id="A0A2T9YLS9"/>
<dbReference type="PANTHER" id="PTHR21327:SF18">
    <property type="entry name" value="3,4-DIHYDROXY-2-BUTANONE 4-PHOSPHATE SYNTHASE"/>
    <property type="match status" value="1"/>
</dbReference>
<comment type="catalytic activity">
    <reaction evidence="4">
        <text>D-ribulose 5-phosphate = (2S)-2-hydroxy-3-oxobutyl phosphate + formate + H(+)</text>
        <dbReference type="Rhea" id="RHEA:18457"/>
        <dbReference type="ChEBI" id="CHEBI:15378"/>
        <dbReference type="ChEBI" id="CHEBI:15740"/>
        <dbReference type="ChEBI" id="CHEBI:58121"/>
        <dbReference type="ChEBI" id="CHEBI:58830"/>
        <dbReference type="EC" id="4.1.99.12"/>
    </reaction>
</comment>
<dbReference type="GO" id="GO:0005829">
    <property type="term" value="C:cytosol"/>
    <property type="evidence" value="ECO:0007669"/>
    <property type="project" value="TreeGrafter"/>
</dbReference>
<accession>A0A2T9YLS9</accession>
<comment type="function">
    <text evidence="4">Catalyzes the conversion of D-ribulose 5-phosphate to formate and 3,4-dihydroxy-2-butanone 4-phosphate.</text>
</comment>
<keyword evidence="2 4" id="KW-0686">Riboflavin biosynthesis</keyword>
<gene>
    <name evidence="5" type="ORF">BB561_003374</name>
</gene>
<keyword evidence="4" id="KW-0460">Magnesium</keyword>
<dbReference type="EC" id="4.1.99.12" evidence="4"/>
<evidence type="ECO:0000256" key="2">
    <source>
        <dbReference type="ARBA" id="ARBA00022619"/>
    </source>
</evidence>
<dbReference type="PANTHER" id="PTHR21327">
    <property type="entry name" value="GTP CYCLOHYDROLASE II-RELATED"/>
    <property type="match status" value="1"/>
</dbReference>
<dbReference type="NCBIfam" id="TIGR00506">
    <property type="entry name" value="ribB"/>
    <property type="match status" value="1"/>
</dbReference>
<dbReference type="OrthoDB" id="60371at2759"/>
<comment type="pathway">
    <text evidence="1 4">Cofactor biosynthesis; riboflavin biosynthesis; 2-hydroxy-3-oxobutyl phosphate from D-ribulose 5-phosphate: step 1/1.</text>
</comment>
<keyword evidence="4" id="KW-0456">Lyase</keyword>
<dbReference type="GO" id="GO:0008686">
    <property type="term" value="F:3,4-dihydroxy-2-butanone-4-phosphate synthase activity"/>
    <property type="evidence" value="ECO:0007669"/>
    <property type="project" value="UniProtKB-EC"/>
</dbReference>
<comment type="caution">
    <text evidence="5">The sequence shown here is derived from an EMBL/GenBank/DDBJ whole genome shotgun (WGS) entry which is preliminary data.</text>
</comment>
<dbReference type="SUPFAM" id="SSF55821">
    <property type="entry name" value="YrdC/RibB"/>
    <property type="match status" value="1"/>
</dbReference>
<proteinExistence type="inferred from homology"/>
<evidence type="ECO:0000313" key="5">
    <source>
        <dbReference type="EMBL" id="PVU93279.1"/>
    </source>
</evidence>
<comment type="subunit">
    <text evidence="4">Homodimer.</text>
</comment>